<gene>
    <name evidence="1" type="ORF">Zm00014a_023960</name>
</gene>
<dbReference type="EMBL" id="NCVQ01000006">
    <property type="protein sequence ID" value="PWZ23265.1"/>
    <property type="molecule type" value="Genomic_DNA"/>
</dbReference>
<evidence type="ECO:0000313" key="1">
    <source>
        <dbReference type="EMBL" id="PWZ23265.1"/>
    </source>
</evidence>
<dbReference type="AlphaFoldDB" id="A0A3L6EQX7"/>
<reference evidence="1" key="1">
    <citation type="journal article" date="2018" name="Nat. Genet.">
        <title>Extensive intraspecific gene order and gene structural variations between Mo17 and other maize genomes.</title>
        <authorList>
            <person name="Sun S."/>
            <person name="Zhou Y."/>
            <person name="Chen J."/>
            <person name="Shi J."/>
            <person name="Zhao H."/>
            <person name="Zhao H."/>
            <person name="Song W."/>
            <person name="Zhang M."/>
            <person name="Cui Y."/>
            <person name="Dong X."/>
            <person name="Liu H."/>
            <person name="Ma X."/>
            <person name="Jiao Y."/>
            <person name="Wang B."/>
            <person name="Wei X."/>
            <person name="Stein J.C."/>
            <person name="Glaubitz J.C."/>
            <person name="Lu F."/>
            <person name="Yu G."/>
            <person name="Liang C."/>
            <person name="Fengler K."/>
            <person name="Li B."/>
            <person name="Rafalski A."/>
            <person name="Schnable P.S."/>
            <person name="Ware D.H."/>
            <person name="Buckler E.S."/>
            <person name="Lai J."/>
        </authorList>
    </citation>
    <scope>NUCLEOTIDE SEQUENCE [LARGE SCALE GENOMIC DNA]</scope>
    <source>
        <tissue evidence="1">Seedling</tissue>
    </source>
</reference>
<dbReference type="Proteomes" id="UP000251960">
    <property type="component" value="Chromosome 5"/>
</dbReference>
<protein>
    <submittedName>
        <fullName evidence="1">Uncharacterized protein</fullName>
    </submittedName>
</protein>
<sequence length="26" mass="2877">MELCLVVVVYIGSLKYSCLNPTIDCT</sequence>
<name>A0A3L6EQX7_MAIZE</name>
<proteinExistence type="predicted"/>
<accession>A0A3L6EQX7</accession>
<comment type="caution">
    <text evidence="1">The sequence shown here is derived from an EMBL/GenBank/DDBJ whole genome shotgun (WGS) entry which is preliminary data.</text>
</comment>
<organism evidence="1">
    <name type="scientific">Zea mays</name>
    <name type="common">Maize</name>
    <dbReference type="NCBI Taxonomy" id="4577"/>
    <lineage>
        <taxon>Eukaryota</taxon>
        <taxon>Viridiplantae</taxon>
        <taxon>Streptophyta</taxon>
        <taxon>Embryophyta</taxon>
        <taxon>Tracheophyta</taxon>
        <taxon>Spermatophyta</taxon>
        <taxon>Magnoliopsida</taxon>
        <taxon>Liliopsida</taxon>
        <taxon>Poales</taxon>
        <taxon>Poaceae</taxon>
        <taxon>PACMAD clade</taxon>
        <taxon>Panicoideae</taxon>
        <taxon>Andropogonodae</taxon>
        <taxon>Andropogoneae</taxon>
        <taxon>Tripsacinae</taxon>
        <taxon>Zea</taxon>
    </lineage>
</organism>